<dbReference type="PRINTS" id="PR00702">
    <property type="entry name" value="ACRIFLAVINRP"/>
</dbReference>
<gene>
    <name evidence="2" type="ORF">GO608_12255</name>
</gene>
<feature type="transmembrane region" description="Helical" evidence="1">
    <location>
        <begin position="443"/>
        <end position="467"/>
    </location>
</feature>
<feature type="transmembrane region" description="Helical" evidence="1">
    <location>
        <begin position="905"/>
        <end position="923"/>
    </location>
</feature>
<organism evidence="2 3">
    <name type="scientific">Aromatoleum buckelii</name>
    <dbReference type="NCBI Taxonomy" id="200254"/>
    <lineage>
        <taxon>Bacteria</taxon>
        <taxon>Pseudomonadati</taxon>
        <taxon>Pseudomonadota</taxon>
        <taxon>Betaproteobacteria</taxon>
        <taxon>Rhodocyclales</taxon>
        <taxon>Rhodocyclaceae</taxon>
        <taxon>Aromatoleum</taxon>
    </lineage>
</organism>
<dbReference type="Gene3D" id="3.30.70.1430">
    <property type="entry name" value="Multidrug efflux transporter AcrB pore domain"/>
    <property type="match status" value="2"/>
</dbReference>
<feature type="transmembrane region" description="Helical" evidence="1">
    <location>
        <begin position="572"/>
        <end position="593"/>
    </location>
</feature>
<keyword evidence="1" id="KW-1133">Transmembrane helix</keyword>
<feature type="transmembrane region" description="Helical" evidence="1">
    <location>
        <begin position="958"/>
        <end position="979"/>
    </location>
</feature>
<dbReference type="Proteomes" id="UP000601990">
    <property type="component" value="Unassembled WGS sequence"/>
</dbReference>
<dbReference type="PANTHER" id="PTHR32063:SF18">
    <property type="entry name" value="CATION EFFLUX SYSTEM PROTEIN"/>
    <property type="match status" value="1"/>
</dbReference>
<dbReference type="Pfam" id="PF00873">
    <property type="entry name" value="ACR_tran"/>
    <property type="match status" value="1"/>
</dbReference>
<name>A0ABX1N4B0_9RHOO</name>
<feature type="transmembrane region" description="Helical" evidence="1">
    <location>
        <begin position="479"/>
        <end position="504"/>
    </location>
</feature>
<feature type="transmembrane region" description="Helical" evidence="1">
    <location>
        <begin position="1007"/>
        <end position="1027"/>
    </location>
</feature>
<feature type="transmembrane region" description="Helical" evidence="1">
    <location>
        <begin position="378"/>
        <end position="398"/>
    </location>
</feature>
<dbReference type="SUPFAM" id="SSF82866">
    <property type="entry name" value="Multidrug efflux transporter AcrB transmembrane domain"/>
    <property type="match status" value="2"/>
</dbReference>
<feature type="transmembrane region" description="Helical" evidence="1">
    <location>
        <begin position="352"/>
        <end position="371"/>
    </location>
</feature>
<feature type="transmembrane region" description="Helical" evidence="1">
    <location>
        <begin position="404"/>
        <end position="422"/>
    </location>
</feature>
<dbReference type="PANTHER" id="PTHR32063">
    <property type="match status" value="1"/>
</dbReference>
<dbReference type="Gene3D" id="1.20.1640.10">
    <property type="entry name" value="Multidrug efflux transporter AcrB transmembrane domain"/>
    <property type="match status" value="2"/>
</dbReference>
<dbReference type="RefSeq" id="WP_169199339.1">
    <property type="nucleotide sequence ID" value="NZ_WTVH02000010.1"/>
</dbReference>
<feature type="transmembrane region" description="Helical" evidence="1">
    <location>
        <begin position="1033"/>
        <end position="1056"/>
    </location>
</feature>
<keyword evidence="3" id="KW-1185">Reference proteome</keyword>
<dbReference type="Gene3D" id="3.30.2090.10">
    <property type="entry name" value="Multidrug efflux transporter AcrB TolC docking domain, DN and DC subdomains"/>
    <property type="match status" value="2"/>
</dbReference>
<sequence length="1080" mass="117803">MSRGAEEAGDHGRFNHGRFNISAWGLRHPSLVLYFIVVLTLIGLYSYTRLGQSEDPPFTFKLMVVRTEWPGASAREVAEQVTDEIEKKLQEVVQADDLISYSKPGESLVFFAAKDSTPAHEIPDVWYQIRKKIGDIRPLLPQGVIGPFFNDEFGDTYGNIFALVGDGLDYADLKRYAEAIRSELLRVPDVAKVSLFGEQPERIFIELSNAKLATFDVSLRDFVDALAEQNALTGAGFFETADERVWLRPSGAFDDVEAIADTVIRAQGRAFRLGDVAEVKRGFADPPAERMRFMGEDGLGLGVSMRAGGDIITLGRGLDDAVERIGAQLPLGVRLERVADQPRTVQRSVGEFVTVLAEAVVIVMIVSLLSLGFRTGVVVLIIIPVVLAITFLFMNLFGVGLHKISLGALILALGLLVDDAIIAVEMMATKMEEGWERAKAASFAYFSTAMPMLSGTLVTAAGFLPIATAASSTGEYTRSIFQVTVIALLVSWVAAVLFVPYLGFHLLPDFRARRTEPSRLARVTGRLSPRLGRFFAARAAYGHELHDEHAIYHTPFYTRLRALVNGCVRHRWLVIALTVLAFAGSIVVFGRFVPQQFFPDSTRPELLVDLRLAEGVSHHATDAAVRRIEAFLDEQEGIENYVAWLGGGSPRFYLPLDQALAQTNFAQFVVLTESPAAREAVRTKLIRLFEEGPADVLGVVNRLENGPPVGFPVQYRVSGQDFGQMRRIAHEVAAALRAHPELSNVHLDWEEPSKQVRLKIDQDKARLLGLSTRDIANLLNTSLQGLAVTQFRDGTETIEVVLRGAESERVHLGLLPDLAIPTANGTSVSLAQVATTEYGFEQGVIWRRDRLPTVTVRANLYGTVQPASVVADLAPAIDALRGKLPLGYRIEVGGSVEESAKGGSSVAAGMPLFLVVVLTVLMLQLRSFSLVFMVLLTAPLGLIGVTAFLLLFDKPFGFVAMLGTIALSGMIMRNSVILVDQIRQDREAGRGAWDAVVESAVRRFRPIMLTAAAAILAMIPLSDSAFFGPMAVAIMGGLTVATVLTVLFLPALYAAWYRVKPAQDERSGSPAANVAAPQVR</sequence>
<dbReference type="SUPFAM" id="SSF82714">
    <property type="entry name" value="Multidrug efflux transporter AcrB TolC docking domain, DN and DC subdomains"/>
    <property type="match status" value="2"/>
</dbReference>
<feature type="transmembrane region" description="Helical" evidence="1">
    <location>
        <begin position="930"/>
        <end position="952"/>
    </location>
</feature>
<dbReference type="InterPro" id="IPR027463">
    <property type="entry name" value="AcrB_DN_DC_subdom"/>
</dbReference>
<dbReference type="Gene3D" id="3.30.70.1320">
    <property type="entry name" value="Multidrug efflux transporter AcrB pore domain like"/>
    <property type="match status" value="1"/>
</dbReference>
<keyword evidence="1" id="KW-0812">Transmembrane</keyword>
<accession>A0ABX1N4B0</accession>
<comment type="caution">
    <text evidence="2">The sequence shown here is derived from an EMBL/GenBank/DDBJ whole genome shotgun (WGS) entry which is preliminary data.</text>
</comment>
<feature type="transmembrane region" description="Helical" evidence="1">
    <location>
        <begin position="31"/>
        <end position="48"/>
    </location>
</feature>
<dbReference type="Gene3D" id="3.30.70.1440">
    <property type="entry name" value="Multidrug efflux transporter AcrB pore domain"/>
    <property type="match status" value="1"/>
</dbReference>
<keyword evidence="1" id="KW-0472">Membrane</keyword>
<evidence type="ECO:0000313" key="2">
    <source>
        <dbReference type="EMBL" id="NMF94099.1"/>
    </source>
</evidence>
<proteinExistence type="predicted"/>
<dbReference type="SUPFAM" id="SSF82693">
    <property type="entry name" value="Multidrug efflux transporter AcrB pore domain, PN1, PN2, PC1 and PC2 subdomains"/>
    <property type="match status" value="2"/>
</dbReference>
<dbReference type="InterPro" id="IPR001036">
    <property type="entry name" value="Acrflvin-R"/>
</dbReference>
<evidence type="ECO:0000313" key="3">
    <source>
        <dbReference type="Proteomes" id="UP000601990"/>
    </source>
</evidence>
<reference evidence="2" key="1">
    <citation type="submission" date="2019-12" db="EMBL/GenBank/DDBJ databases">
        <title>Comparative genomics gives insights into the taxonomy of the Azoarcus-Aromatoleum group and reveals separate origins of nif in the plant-associated Azoarcus and non-plant-associated Aromatoleum sub-groups.</title>
        <authorList>
            <person name="Lafos M."/>
            <person name="Maluk M."/>
            <person name="Batista M."/>
            <person name="Junghare M."/>
            <person name="Carmona M."/>
            <person name="Faoro H."/>
            <person name="Cruz L.M."/>
            <person name="Battistoni F."/>
            <person name="De Souza E."/>
            <person name="Pedrosa F."/>
            <person name="Chen W.-M."/>
            <person name="Poole P.S."/>
            <person name="Dixon R.A."/>
            <person name="James E.K."/>
        </authorList>
    </citation>
    <scope>NUCLEOTIDE SEQUENCE</scope>
    <source>
        <strain evidence="2">U120</strain>
    </source>
</reference>
<protein>
    <submittedName>
        <fullName evidence="2">MMPL family transporter</fullName>
    </submittedName>
</protein>
<dbReference type="EMBL" id="WTVH01000023">
    <property type="protein sequence ID" value="NMF94099.1"/>
    <property type="molecule type" value="Genomic_DNA"/>
</dbReference>
<evidence type="ECO:0000256" key="1">
    <source>
        <dbReference type="SAM" id="Phobius"/>
    </source>
</evidence>